<name>A0A660SMJ1_UNCT6</name>
<evidence type="ECO:0000256" key="8">
    <source>
        <dbReference type="SAM" id="Phobius"/>
    </source>
</evidence>
<evidence type="ECO:0000256" key="1">
    <source>
        <dbReference type="ARBA" id="ARBA00004162"/>
    </source>
</evidence>
<evidence type="ECO:0000256" key="6">
    <source>
        <dbReference type="ARBA" id="ARBA00023136"/>
    </source>
</evidence>
<keyword evidence="5 8" id="KW-1133">Transmembrane helix</keyword>
<evidence type="ECO:0000256" key="7">
    <source>
        <dbReference type="RuleBase" id="RU003879"/>
    </source>
</evidence>
<evidence type="ECO:0000256" key="4">
    <source>
        <dbReference type="ARBA" id="ARBA00022692"/>
    </source>
</evidence>
<dbReference type="Gene3D" id="3.30.420.270">
    <property type="match status" value="1"/>
</dbReference>
<dbReference type="PANTHER" id="PTHR30558:SF3">
    <property type="entry name" value="BIOPOLYMER TRANSPORT PROTEIN EXBD-RELATED"/>
    <property type="match status" value="1"/>
</dbReference>
<dbReference type="AlphaFoldDB" id="A0A660SMJ1"/>
<evidence type="ECO:0000256" key="2">
    <source>
        <dbReference type="ARBA" id="ARBA00005811"/>
    </source>
</evidence>
<feature type="transmembrane region" description="Helical" evidence="8">
    <location>
        <begin position="21"/>
        <end position="37"/>
    </location>
</feature>
<sequence>MAKIERKTKIATEIPNASMSDIAFLLLIFFMVSTTFVKEKGLRVNLPRAVTFQKINRRNAATIYVSQSGIISIDDFAVETGQIKYIMQKKLAENPGIITCFRTDKDADYGLMVDIMNELKKAQALRVSFEVKKLF</sequence>
<dbReference type="GO" id="GO:0015031">
    <property type="term" value="P:protein transport"/>
    <property type="evidence" value="ECO:0007669"/>
    <property type="project" value="UniProtKB-KW"/>
</dbReference>
<dbReference type="GO" id="GO:0022857">
    <property type="term" value="F:transmembrane transporter activity"/>
    <property type="evidence" value="ECO:0007669"/>
    <property type="project" value="InterPro"/>
</dbReference>
<accession>A0A660SMJ1</accession>
<organism evidence="9 10">
    <name type="scientific">candidate division TA06 bacterium</name>
    <dbReference type="NCBI Taxonomy" id="2250710"/>
    <lineage>
        <taxon>Bacteria</taxon>
        <taxon>Bacteria division TA06</taxon>
    </lineage>
</organism>
<gene>
    <name evidence="9" type="ORF">DRP43_01770</name>
</gene>
<dbReference type="InterPro" id="IPR003400">
    <property type="entry name" value="ExbD"/>
</dbReference>
<comment type="similarity">
    <text evidence="2 7">Belongs to the ExbD/TolR family.</text>
</comment>
<protein>
    <submittedName>
        <fullName evidence="9">Biopolymer transporter ExbD</fullName>
    </submittedName>
</protein>
<dbReference type="Proteomes" id="UP000271125">
    <property type="component" value="Unassembled WGS sequence"/>
</dbReference>
<dbReference type="Pfam" id="PF02472">
    <property type="entry name" value="ExbD"/>
    <property type="match status" value="1"/>
</dbReference>
<dbReference type="PANTHER" id="PTHR30558">
    <property type="entry name" value="EXBD MEMBRANE COMPONENT OF PMF-DRIVEN MACROMOLECULE IMPORT SYSTEM"/>
    <property type="match status" value="1"/>
</dbReference>
<keyword evidence="7" id="KW-0813">Transport</keyword>
<keyword evidence="7" id="KW-0653">Protein transport</keyword>
<comment type="caution">
    <text evidence="9">The sequence shown here is derived from an EMBL/GenBank/DDBJ whole genome shotgun (WGS) entry which is preliminary data.</text>
</comment>
<dbReference type="GO" id="GO:0005886">
    <property type="term" value="C:plasma membrane"/>
    <property type="evidence" value="ECO:0007669"/>
    <property type="project" value="UniProtKB-SubCell"/>
</dbReference>
<keyword evidence="6 8" id="KW-0472">Membrane</keyword>
<keyword evidence="4 7" id="KW-0812">Transmembrane</keyword>
<proteinExistence type="inferred from homology"/>
<reference evidence="9 10" key="1">
    <citation type="submission" date="2018-06" db="EMBL/GenBank/DDBJ databases">
        <title>Extensive metabolic versatility and redundancy in microbially diverse, dynamic hydrothermal sediments.</title>
        <authorList>
            <person name="Dombrowski N."/>
            <person name="Teske A."/>
            <person name="Baker B.J."/>
        </authorList>
    </citation>
    <scope>NUCLEOTIDE SEQUENCE [LARGE SCALE GENOMIC DNA]</scope>
    <source>
        <strain evidence="9">B10_G13</strain>
    </source>
</reference>
<comment type="subcellular location">
    <subcellularLocation>
        <location evidence="1">Cell membrane</location>
        <topology evidence="1">Single-pass membrane protein</topology>
    </subcellularLocation>
    <subcellularLocation>
        <location evidence="7">Cell membrane</location>
        <topology evidence="7">Single-pass type II membrane protein</topology>
    </subcellularLocation>
</comment>
<evidence type="ECO:0000313" key="10">
    <source>
        <dbReference type="Proteomes" id="UP000271125"/>
    </source>
</evidence>
<evidence type="ECO:0000256" key="3">
    <source>
        <dbReference type="ARBA" id="ARBA00022475"/>
    </source>
</evidence>
<evidence type="ECO:0000256" key="5">
    <source>
        <dbReference type="ARBA" id="ARBA00022989"/>
    </source>
</evidence>
<keyword evidence="3" id="KW-1003">Cell membrane</keyword>
<evidence type="ECO:0000313" key="9">
    <source>
        <dbReference type="EMBL" id="RKX72014.1"/>
    </source>
</evidence>
<dbReference type="EMBL" id="QNBD01000057">
    <property type="protein sequence ID" value="RKX72014.1"/>
    <property type="molecule type" value="Genomic_DNA"/>
</dbReference>